<dbReference type="EMBL" id="MU001670">
    <property type="protein sequence ID" value="KAF2461923.1"/>
    <property type="molecule type" value="Genomic_DNA"/>
</dbReference>
<dbReference type="Proteomes" id="UP000799766">
    <property type="component" value="Unassembled WGS sequence"/>
</dbReference>
<accession>A0A6A6PEU6</accession>
<evidence type="ECO:0000256" key="1">
    <source>
        <dbReference type="SAM" id="MobiDB-lite"/>
    </source>
</evidence>
<keyword evidence="3" id="KW-1185">Reference proteome</keyword>
<feature type="region of interest" description="Disordered" evidence="1">
    <location>
        <begin position="13"/>
        <end position="37"/>
    </location>
</feature>
<gene>
    <name evidence="2" type="ORF">BDY21DRAFT_330005</name>
</gene>
<dbReference type="AlphaFoldDB" id="A0A6A6PEU6"/>
<evidence type="ECO:0000313" key="2">
    <source>
        <dbReference type="EMBL" id="KAF2461923.1"/>
    </source>
</evidence>
<reference evidence="2" key="1">
    <citation type="journal article" date="2020" name="Stud. Mycol.">
        <title>101 Dothideomycetes genomes: a test case for predicting lifestyles and emergence of pathogens.</title>
        <authorList>
            <person name="Haridas S."/>
            <person name="Albert R."/>
            <person name="Binder M."/>
            <person name="Bloem J."/>
            <person name="Labutti K."/>
            <person name="Salamov A."/>
            <person name="Andreopoulos B."/>
            <person name="Baker S."/>
            <person name="Barry K."/>
            <person name="Bills G."/>
            <person name="Bluhm B."/>
            <person name="Cannon C."/>
            <person name="Castanera R."/>
            <person name="Culley D."/>
            <person name="Daum C."/>
            <person name="Ezra D."/>
            <person name="Gonzalez J."/>
            <person name="Henrissat B."/>
            <person name="Kuo A."/>
            <person name="Liang C."/>
            <person name="Lipzen A."/>
            <person name="Lutzoni F."/>
            <person name="Magnuson J."/>
            <person name="Mondo S."/>
            <person name="Nolan M."/>
            <person name="Ohm R."/>
            <person name="Pangilinan J."/>
            <person name="Park H.-J."/>
            <person name="Ramirez L."/>
            <person name="Alfaro M."/>
            <person name="Sun H."/>
            <person name="Tritt A."/>
            <person name="Yoshinaga Y."/>
            <person name="Zwiers L.-H."/>
            <person name="Turgeon B."/>
            <person name="Goodwin S."/>
            <person name="Spatafora J."/>
            <person name="Crous P."/>
            <person name="Grigoriev I."/>
        </authorList>
    </citation>
    <scope>NUCLEOTIDE SEQUENCE</scope>
    <source>
        <strain evidence="2">ATCC 16933</strain>
    </source>
</reference>
<name>A0A6A6PEU6_9PEZI</name>
<evidence type="ECO:0000313" key="3">
    <source>
        <dbReference type="Proteomes" id="UP000799766"/>
    </source>
</evidence>
<protein>
    <submittedName>
        <fullName evidence="2">Uncharacterized protein</fullName>
    </submittedName>
</protein>
<sequence length="186" mass="21189">MYNAWWRDTHRAQASRPVPGEVRSRHPSSRKRAPRRWGCATTAPDHPFSMSFLAAPALTDRALGQGRLRQEPIAGRRLLGKCKARLVESTTRCGRLLPAPRKGSRRRAVGEFRNLYHHHRRLGGILSVTFRRARAFLFGSEGLGAAGWLRVFLADGPGRVRFVRFRAFRRPAMPSKQDERWKAPCP</sequence>
<proteinExistence type="predicted"/>
<feature type="compositionally biased region" description="Basic residues" evidence="1">
    <location>
        <begin position="25"/>
        <end position="35"/>
    </location>
</feature>
<organism evidence="2 3">
    <name type="scientific">Lineolata rhizophorae</name>
    <dbReference type="NCBI Taxonomy" id="578093"/>
    <lineage>
        <taxon>Eukaryota</taxon>
        <taxon>Fungi</taxon>
        <taxon>Dikarya</taxon>
        <taxon>Ascomycota</taxon>
        <taxon>Pezizomycotina</taxon>
        <taxon>Dothideomycetes</taxon>
        <taxon>Dothideomycetes incertae sedis</taxon>
        <taxon>Lineolatales</taxon>
        <taxon>Lineolataceae</taxon>
        <taxon>Lineolata</taxon>
    </lineage>
</organism>